<dbReference type="PaxDb" id="449447-MAE_48020"/>
<dbReference type="Proteomes" id="UP000001510">
    <property type="component" value="Chromosome"/>
</dbReference>
<name>B0JVN1_MICAN</name>
<dbReference type="EMBL" id="AP009552">
    <property type="protein sequence ID" value="BAG04624.1"/>
    <property type="molecule type" value="Genomic_DNA"/>
</dbReference>
<sequence>MPTQQGDDQIGQWSIAFEMGSPYSKTLVFFEKFCYNSFKSQKKLSASLTLA</sequence>
<accession>B0JVN1</accession>
<dbReference type="KEGG" id="mar:MAE_48020"/>
<organism evidence="1 2">
    <name type="scientific">Microcystis aeruginosa (strain NIES-843 / IAM M-2473)</name>
    <dbReference type="NCBI Taxonomy" id="449447"/>
    <lineage>
        <taxon>Bacteria</taxon>
        <taxon>Bacillati</taxon>
        <taxon>Cyanobacteriota</taxon>
        <taxon>Cyanophyceae</taxon>
        <taxon>Oscillatoriophycideae</taxon>
        <taxon>Chroococcales</taxon>
        <taxon>Microcystaceae</taxon>
        <taxon>Microcystis</taxon>
    </lineage>
</organism>
<dbReference type="EnsemblBacteria" id="BAG04624">
    <property type="protein sequence ID" value="BAG04624"/>
    <property type="gene ID" value="MAE_48020"/>
</dbReference>
<reference evidence="1 2" key="1">
    <citation type="journal article" date="2007" name="DNA Res.">
        <title>Complete genomic structure of the bloom-forming toxic cyanobacterium Microcystis aeruginosa NIES-843.</title>
        <authorList>
            <person name="Kaneko T."/>
            <person name="Nakajima N."/>
            <person name="Okamoto S."/>
            <person name="Suzuki I."/>
            <person name="Tanabe Y."/>
            <person name="Tamaoki M."/>
            <person name="Nakamura Y."/>
            <person name="Kasai F."/>
            <person name="Watanabe A."/>
            <person name="Kawashima K."/>
            <person name="Kishida Y."/>
            <person name="Ono A."/>
            <person name="Shimizu Y."/>
            <person name="Takahashi C."/>
            <person name="Minami C."/>
            <person name="Fujishiro T."/>
            <person name="Kohara M."/>
            <person name="Katoh M."/>
            <person name="Nakazaki N."/>
            <person name="Nakayama S."/>
            <person name="Yamada M."/>
            <person name="Tabata S."/>
            <person name="Watanabe M.M."/>
        </authorList>
    </citation>
    <scope>NUCLEOTIDE SEQUENCE [LARGE SCALE GENOMIC DNA]</scope>
    <source>
        <strain evidence="2">NIES-843 / IAM M-247</strain>
    </source>
</reference>
<evidence type="ECO:0000313" key="2">
    <source>
        <dbReference type="Proteomes" id="UP000001510"/>
    </source>
</evidence>
<evidence type="ECO:0000313" key="1">
    <source>
        <dbReference type="EMBL" id="BAG04624.1"/>
    </source>
</evidence>
<dbReference type="AlphaFoldDB" id="B0JVN1"/>
<dbReference type="HOGENOM" id="CLU_3100895_0_0_3"/>
<gene>
    <name evidence="1" type="ordered locus">MAE_48020</name>
</gene>
<proteinExistence type="predicted"/>
<keyword evidence="2" id="KW-1185">Reference proteome</keyword>
<protein>
    <submittedName>
        <fullName evidence="1">Uncharacterized protein</fullName>
    </submittedName>
</protein>